<name>A0A0B7A7B7_9EUPU</name>
<dbReference type="AlphaFoldDB" id="A0A0B7A7B7"/>
<gene>
    <name evidence="1" type="primary">ORF97399</name>
</gene>
<protein>
    <submittedName>
        <fullName evidence="1">Uncharacterized protein</fullName>
    </submittedName>
</protein>
<organism evidence="1">
    <name type="scientific">Arion vulgaris</name>
    <dbReference type="NCBI Taxonomy" id="1028688"/>
    <lineage>
        <taxon>Eukaryota</taxon>
        <taxon>Metazoa</taxon>
        <taxon>Spiralia</taxon>
        <taxon>Lophotrochozoa</taxon>
        <taxon>Mollusca</taxon>
        <taxon>Gastropoda</taxon>
        <taxon>Heterobranchia</taxon>
        <taxon>Euthyneura</taxon>
        <taxon>Panpulmonata</taxon>
        <taxon>Eupulmonata</taxon>
        <taxon>Stylommatophora</taxon>
        <taxon>Helicina</taxon>
        <taxon>Arionoidea</taxon>
        <taxon>Arionidae</taxon>
        <taxon>Arion</taxon>
    </lineage>
</organism>
<dbReference type="EMBL" id="HACG01029005">
    <property type="protein sequence ID" value="CEK75870.1"/>
    <property type="molecule type" value="Transcribed_RNA"/>
</dbReference>
<sequence>MLSLTQYVNTQVSCAMSSPNKCSGQYATALCPLLSTSNSLAIGVSKARMSQRCDCISFYSHAEIVVQ</sequence>
<reference evidence="1" key="1">
    <citation type="submission" date="2014-12" db="EMBL/GenBank/DDBJ databases">
        <title>Insight into the proteome of Arion vulgaris.</title>
        <authorList>
            <person name="Aradska J."/>
            <person name="Bulat T."/>
            <person name="Smidak R."/>
            <person name="Sarate P."/>
            <person name="Gangsoo J."/>
            <person name="Sialana F."/>
            <person name="Bilban M."/>
            <person name="Lubec G."/>
        </authorList>
    </citation>
    <scope>NUCLEOTIDE SEQUENCE</scope>
    <source>
        <tissue evidence="1">Skin</tissue>
    </source>
</reference>
<proteinExistence type="predicted"/>
<accession>A0A0B7A7B7</accession>
<evidence type="ECO:0000313" key="1">
    <source>
        <dbReference type="EMBL" id="CEK75870.1"/>
    </source>
</evidence>